<accession>A0AAV7G2I0</accession>
<reference evidence="1 2" key="1">
    <citation type="journal article" date="2021" name="Hortic Res">
        <title>Chromosome-scale assembly of the Dendrobium chrysotoxum genome enhances the understanding of orchid evolution.</title>
        <authorList>
            <person name="Zhang Y."/>
            <person name="Zhang G.Q."/>
            <person name="Zhang D."/>
            <person name="Liu X.D."/>
            <person name="Xu X.Y."/>
            <person name="Sun W.H."/>
            <person name="Yu X."/>
            <person name="Zhu X."/>
            <person name="Wang Z.W."/>
            <person name="Zhao X."/>
            <person name="Zhong W.Y."/>
            <person name="Chen H."/>
            <person name="Yin W.L."/>
            <person name="Huang T."/>
            <person name="Niu S.C."/>
            <person name="Liu Z.J."/>
        </authorList>
    </citation>
    <scope>NUCLEOTIDE SEQUENCE [LARGE SCALE GENOMIC DNA]</scope>
    <source>
        <strain evidence="1">Lindl</strain>
    </source>
</reference>
<comment type="caution">
    <text evidence="1">The sequence shown here is derived from an EMBL/GenBank/DDBJ whole genome shotgun (WGS) entry which is preliminary data.</text>
</comment>
<keyword evidence="2" id="KW-1185">Reference proteome</keyword>
<evidence type="ECO:0000313" key="2">
    <source>
        <dbReference type="Proteomes" id="UP000775213"/>
    </source>
</evidence>
<protein>
    <submittedName>
        <fullName evidence="1">Uncharacterized protein</fullName>
    </submittedName>
</protein>
<name>A0AAV7G2I0_DENCH</name>
<organism evidence="1 2">
    <name type="scientific">Dendrobium chrysotoxum</name>
    <name type="common">Orchid</name>
    <dbReference type="NCBI Taxonomy" id="161865"/>
    <lineage>
        <taxon>Eukaryota</taxon>
        <taxon>Viridiplantae</taxon>
        <taxon>Streptophyta</taxon>
        <taxon>Embryophyta</taxon>
        <taxon>Tracheophyta</taxon>
        <taxon>Spermatophyta</taxon>
        <taxon>Magnoliopsida</taxon>
        <taxon>Liliopsida</taxon>
        <taxon>Asparagales</taxon>
        <taxon>Orchidaceae</taxon>
        <taxon>Epidendroideae</taxon>
        <taxon>Malaxideae</taxon>
        <taxon>Dendrobiinae</taxon>
        <taxon>Dendrobium</taxon>
    </lineage>
</organism>
<proteinExistence type="predicted"/>
<dbReference type="EMBL" id="JAGFBR010000018">
    <property type="protein sequence ID" value="KAH0450336.1"/>
    <property type="molecule type" value="Genomic_DNA"/>
</dbReference>
<evidence type="ECO:0000313" key="1">
    <source>
        <dbReference type="EMBL" id="KAH0450336.1"/>
    </source>
</evidence>
<dbReference type="Proteomes" id="UP000775213">
    <property type="component" value="Unassembled WGS sequence"/>
</dbReference>
<sequence length="97" mass="9844">MEFECFGGDVDDLLGEGDAEMSGVVFFHPEATVGAVVGREVGADDVYELVFGAGEVGRGGGEEDGGAAEAEEAVGDKHGAELALVPAWGSDDFGGDY</sequence>
<gene>
    <name evidence="1" type="ORF">IEQ34_021028</name>
</gene>
<dbReference type="AlphaFoldDB" id="A0AAV7G2I0"/>